<gene>
    <name evidence="7" type="ORF">PRZ48_000106</name>
</gene>
<dbReference type="InterPro" id="IPR001563">
    <property type="entry name" value="Peptidase_S10"/>
</dbReference>
<dbReference type="EC" id="3.4.16.-" evidence="6"/>
<keyword evidence="4 6" id="KW-0378">Hydrolase</keyword>
<dbReference type="EMBL" id="JAXOVC010000001">
    <property type="protein sequence ID" value="KAK4506376.1"/>
    <property type="molecule type" value="Genomic_DNA"/>
</dbReference>
<keyword evidence="5" id="KW-0325">Glycoprotein</keyword>
<dbReference type="Pfam" id="PF00450">
    <property type="entry name" value="Peptidase_S10"/>
    <property type="match status" value="1"/>
</dbReference>
<sequence length="543" mass="60631">MHLLTYSALCTTIPVALIAGRFAQPARNASQPHSDKFHFLARKSKHFAVDGKSVPDIDFDLGESYAGSLPISSDPHETRKLFFWFFPSIAHEVPNEVMSWFQGGPGCSSLGGLISENGPFTWLPGTYKPLRNSYDWRNLTNVLWVEQPVGVGFTEGASNITNEEELAQQYVGFYRQFVETFDLKGWDVYLNGESYAGYYIPYVANEFIKTNDSDMPLKGIALSDVLIGDGTLQLSMPVQPFVEYWWNVLGLNETFLNAFAARQDRCGFSTYLNTYLKFPPPQWPFAQPRYTAETNNGSCDTHTAAEAALFKVNPCFNAYHITDYCPRLWTVLGPINDDFEPAPKTIYFNRPDVKRAIHAPLDKDWTACASTPSKANSVFQGHNHNTTGEDQSLPPAQTDILKRVIEHTNNVIIGSGGLDFLVPTNGTLLVLQNTTWNGKQGFELYPDNEFYVPSLPIYNLGSEAGSGLLGTWGTERGLTFYEVRLSGHEIPQYAPGAAFRVMQLLLGGIDILDDRGGFTSMDVNGTALQRRTRLEPMCNLERQ</sequence>
<keyword evidence="3 6" id="KW-0645">Protease</keyword>
<dbReference type="Proteomes" id="UP001305779">
    <property type="component" value="Unassembled WGS sequence"/>
</dbReference>
<dbReference type="PANTHER" id="PTHR11802">
    <property type="entry name" value="SERINE PROTEASE FAMILY S10 SERINE CARBOXYPEPTIDASE"/>
    <property type="match status" value="1"/>
</dbReference>
<evidence type="ECO:0000313" key="7">
    <source>
        <dbReference type="EMBL" id="KAK4506376.1"/>
    </source>
</evidence>
<keyword evidence="2 6" id="KW-0121">Carboxypeptidase</keyword>
<comment type="caution">
    <text evidence="7">The sequence shown here is derived from an EMBL/GenBank/DDBJ whole genome shotgun (WGS) entry which is preliminary data.</text>
</comment>
<reference evidence="7 8" key="1">
    <citation type="journal article" date="2023" name="G3 (Bethesda)">
        <title>A chromosome-level genome assembly of Zasmidium syzygii isolated from banana leaves.</title>
        <authorList>
            <person name="van Westerhoven A.C."/>
            <person name="Mehrabi R."/>
            <person name="Talebi R."/>
            <person name="Steentjes M.B.F."/>
            <person name="Corcolon B."/>
            <person name="Chong P.A."/>
            <person name="Kema G.H.J."/>
            <person name="Seidl M.F."/>
        </authorList>
    </citation>
    <scope>NUCLEOTIDE SEQUENCE [LARGE SCALE GENOMIC DNA]</scope>
    <source>
        <strain evidence="7 8">P124</strain>
    </source>
</reference>
<evidence type="ECO:0000256" key="4">
    <source>
        <dbReference type="ARBA" id="ARBA00022801"/>
    </source>
</evidence>
<evidence type="ECO:0000256" key="1">
    <source>
        <dbReference type="ARBA" id="ARBA00009431"/>
    </source>
</evidence>
<dbReference type="Gene3D" id="3.40.50.1820">
    <property type="entry name" value="alpha/beta hydrolase"/>
    <property type="match status" value="1"/>
</dbReference>
<proteinExistence type="inferred from homology"/>
<evidence type="ECO:0000256" key="5">
    <source>
        <dbReference type="ARBA" id="ARBA00023180"/>
    </source>
</evidence>
<dbReference type="InterPro" id="IPR029058">
    <property type="entry name" value="AB_hydrolase_fold"/>
</dbReference>
<keyword evidence="8" id="KW-1185">Reference proteome</keyword>
<comment type="similarity">
    <text evidence="1 6">Belongs to the peptidase S10 family.</text>
</comment>
<dbReference type="PROSITE" id="PS00131">
    <property type="entry name" value="CARBOXYPEPT_SER_SER"/>
    <property type="match status" value="1"/>
</dbReference>
<accession>A0ABR0EZ48</accession>
<name>A0ABR0EZ48_ZASCE</name>
<dbReference type="InterPro" id="IPR018202">
    <property type="entry name" value="Ser_caboxypep_ser_AS"/>
</dbReference>
<dbReference type="PANTHER" id="PTHR11802:SF479">
    <property type="entry name" value="CARBOXYPEPTIDASE"/>
    <property type="match status" value="1"/>
</dbReference>
<evidence type="ECO:0000256" key="2">
    <source>
        <dbReference type="ARBA" id="ARBA00022645"/>
    </source>
</evidence>
<dbReference type="SUPFAM" id="SSF53474">
    <property type="entry name" value="alpha/beta-Hydrolases"/>
    <property type="match status" value="1"/>
</dbReference>
<protein>
    <recommendedName>
        <fullName evidence="6">Carboxypeptidase</fullName>
        <ecNumber evidence="6">3.4.16.-</ecNumber>
    </recommendedName>
</protein>
<organism evidence="7 8">
    <name type="scientific">Zasmidium cellare</name>
    <name type="common">Wine cellar mold</name>
    <name type="synonym">Racodium cellare</name>
    <dbReference type="NCBI Taxonomy" id="395010"/>
    <lineage>
        <taxon>Eukaryota</taxon>
        <taxon>Fungi</taxon>
        <taxon>Dikarya</taxon>
        <taxon>Ascomycota</taxon>
        <taxon>Pezizomycotina</taxon>
        <taxon>Dothideomycetes</taxon>
        <taxon>Dothideomycetidae</taxon>
        <taxon>Mycosphaerellales</taxon>
        <taxon>Mycosphaerellaceae</taxon>
        <taxon>Zasmidium</taxon>
    </lineage>
</organism>
<evidence type="ECO:0000256" key="3">
    <source>
        <dbReference type="ARBA" id="ARBA00022670"/>
    </source>
</evidence>
<dbReference type="PRINTS" id="PR00724">
    <property type="entry name" value="CRBOXYPTASEC"/>
</dbReference>
<evidence type="ECO:0000256" key="6">
    <source>
        <dbReference type="RuleBase" id="RU361156"/>
    </source>
</evidence>
<evidence type="ECO:0000313" key="8">
    <source>
        <dbReference type="Proteomes" id="UP001305779"/>
    </source>
</evidence>